<dbReference type="RefSeq" id="WP_405340478.1">
    <property type="nucleotide sequence ID" value="NZ_JBANFI010000006.1"/>
</dbReference>
<evidence type="ECO:0000256" key="2">
    <source>
        <dbReference type="ARBA" id="ARBA00022603"/>
    </source>
</evidence>
<proteinExistence type="inferred from homology"/>
<evidence type="ECO:0000259" key="4">
    <source>
        <dbReference type="SMART" id="SM00967"/>
    </source>
</evidence>
<dbReference type="InterPro" id="IPR053888">
    <property type="entry name" value="MRM3-like_sub_bind"/>
</dbReference>
<dbReference type="InterPro" id="IPR001537">
    <property type="entry name" value="SpoU_MeTrfase"/>
</dbReference>
<keyword evidence="2 5" id="KW-0489">Methyltransferase</keyword>
<dbReference type="GO" id="GO:0032259">
    <property type="term" value="P:methylation"/>
    <property type="evidence" value="ECO:0007669"/>
    <property type="project" value="UniProtKB-KW"/>
</dbReference>
<accession>A0ABW8PZ02</accession>
<comment type="similarity">
    <text evidence="1">Belongs to the class IV-like SAM-binding methyltransferase superfamily. RNA methyltransferase TrmH family.</text>
</comment>
<dbReference type="Proteomes" id="UP001621714">
    <property type="component" value="Unassembled WGS sequence"/>
</dbReference>
<protein>
    <submittedName>
        <fullName evidence="5">RNA methyltransferase</fullName>
    </submittedName>
</protein>
<dbReference type="InterPro" id="IPR029026">
    <property type="entry name" value="tRNA_m1G_MTases_N"/>
</dbReference>
<dbReference type="InterPro" id="IPR051259">
    <property type="entry name" value="rRNA_Methyltransferase"/>
</dbReference>
<dbReference type="SUPFAM" id="SSF55315">
    <property type="entry name" value="L30e-like"/>
    <property type="match status" value="1"/>
</dbReference>
<name>A0ABW8PZ02_9GAMM</name>
<comment type="caution">
    <text evidence="5">The sequence shown here is derived from an EMBL/GenBank/DDBJ whole genome shotgun (WGS) entry which is preliminary data.</text>
</comment>
<organism evidence="5 6">
    <name type="scientific">Marinospirillum alkalitolerans</name>
    <dbReference type="NCBI Taxonomy" id="3123374"/>
    <lineage>
        <taxon>Bacteria</taxon>
        <taxon>Pseudomonadati</taxon>
        <taxon>Pseudomonadota</taxon>
        <taxon>Gammaproteobacteria</taxon>
        <taxon>Oceanospirillales</taxon>
        <taxon>Oceanospirillaceae</taxon>
        <taxon>Marinospirillum</taxon>
    </lineage>
</organism>
<evidence type="ECO:0000313" key="5">
    <source>
        <dbReference type="EMBL" id="MFK7161513.1"/>
    </source>
</evidence>
<gene>
    <name evidence="5" type="ORF">V6U78_10735</name>
</gene>
<sequence>MISKNQLKFLRSLHQKKGRLEQQAFLVEGEKSVVELLHADWKVISLYASDAFIARYTPLLQQGDYPVYPASAAALTQASTLSNNHTALAVVASPRPAALQTSGWTLALDQINDPGNLGTLLRIADWYGFRQLVCSPGSAELTNPKVISASKGSFLRIPLHVCPLEDFFSQLDPQVPVLGAFLEGDSIHQLTADQLGDSGVLLLGNEAQGIRPELQAQVNCRVTIPSFGQAESLNVGVAGAILCDNIQRLRARTSTR</sequence>
<evidence type="ECO:0000256" key="3">
    <source>
        <dbReference type="ARBA" id="ARBA00022679"/>
    </source>
</evidence>
<dbReference type="GO" id="GO:0008168">
    <property type="term" value="F:methyltransferase activity"/>
    <property type="evidence" value="ECO:0007669"/>
    <property type="project" value="UniProtKB-KW"/>
</dbReference>
<dbReference type="InterPro" id="IPR029028">
    <property type="entry name" value="Alpha/beta_knot_MTases"/>
</dbReference>
<dbReference type="Pfam" id="PF22435">
    <property type="entry name" value="MRM3-like_sub_bind"/>
    <property type="match status" value="1"/>
</dbReference>
<keyword evidence="6" id="KW-1185">Reference proteome</keyword>
<dbReference type="Pfam" id="PF00588">
    <property type="entry name" value="SpoU_methylase"/>
    <property type="match status" value="1"/>
</dbReference>
<dbReference type="InterPro" id="IPR029064">
    <property type="entry name" value="Ribosomal_eL30-like_sf"/>
</dbReference>
<feature type="domain" description="RNA 2-O ribose methyltransferase substrate binding" evidence="4">
    <location>
        <begin position="26"/>
        <end position="97"/>
    </location>
</feature>
<evidence type="ECO:0000256" key="1">
    <source>
        <dbReference type="ARBA" id="ARBA00007228"/>
    </source>
</evidence>
<dbReference type="CDD" id="cd18109">
    <property type="entry name" value="SpoU-like_RNA-MTase"/>
    <property type="match status" value="1"/>
</dbReference>
<dbReference type="SMART" id="SM00967">
    <property type="entry name" value="SpoU_sub_bind"/>
    <property type="match status" value="1"/>
</dbReference>
<dbReference type="PANTHER" id="PTHR43191:SF2">
    <property type="entry name" value="RRNA METHYLTRANSFERASE 3, MITOCHONDRIAL"/>
    <property type="match status" value="1"/>
</dbReference>
<dbReference type="Gene3D" id="3.40.1280.10">
    <property type="match status" value="1"/>
</dbReference>
<dbReference type="SUPFAM" id="SSF75217">
    <property type="entry name" value="alpha/beta knot"/>
    <property type="match status" value="1"/>
</dbReference>
<keyword evidence="3" id="KW-0808">Transferase</keyword>
<reference evidence="5 6" key="1">
    <citation type="submission" date="2024-02" db="EMBL/GenBank/DDBJ databases">
        <title>Marinospirillum sp. MEB 164 isolated from Lonar lake sediment.</title>
        <authorList>
            <person name="Joshi A."/>
            <person name="Thite S."/>
        </authorList>
    </citation>
    <scope>NUCLEOTIDE SEQUENCE [LARGE SCALE GENOMIC DNA]</scope>
    <source>
        <strain evidence="5 6">MEB164</strain>
    </source>
</reference>
<dbReference type="Gene3D" id="3.30.1330.30">
    <property type="match status" value="1"/>
</dbReference>
<dbReference type="PANTHER" id="PTHR43191">
    <property type="entry name" value="RRNA METHYLTRANSFERASE 3"/>
    <property type="match status" value="1"/>
</dbReference>
<dbReference type="InterPro" id="IPR013123">
    <property type="entry name" value="SpoU_subst-bd"/>
</dbReference>
<dbReference type="EMBL" id="JBANFI010000006">
    <property type="protein sequence ID" value="MFK7161513.1"/>
    <property type="molecule type" value="Genomic_DNA"/>
</dbReference>
<evidence type="ECO:0000313" key="6">
    <source>
        <dbReference type="Proteomes" id="UP001621714"/>
    </source>
</evidence>